<dbReference type="InterPro" id="IPR016186">
    <property type="entry name" value="C-type_lectin-like/link_sf"/>
</dbReference>
<proteinExistence type="predicted"/>
<organism evidence="3 4">
    <name type="scientific">Magallana gigas</name>
    <name type="common">Pacific oyster</name>
    <name type="synonym">Crassostrea gigas</name>
    <dbReference type="NCBI Taxonomy" id="29159"/>
    <lineage>
        <taxon>Eukaryota</taxon>
        <taxon>Metazoa</taxon>
        <taxon>Spiralia</taxon>
        <taxon>Lophotrochozoa</taxon>
        <taxon>Mollusca</taxon>
        <taxon>Bivalvia</taxon>
        <taxon>Autobranchia</taxon>
        <taxon>Pteriomorphia</taxon>
        <taxon>Ostreida</taxon>
        <taxon>Ostreoidea</taxon>
        <taxon>Ostreidae</taxon>
        <taxon>Magallana</taxon>
    </lineage>
</organism>
<feature type="domain" description="C-type lectin" evidence="2">
    <location>
        <begin position="1"/>
        <end position="111"/>
    </location>
</feature>
<keyword evidence="1" id="KW-1015">Disulfide bond</keyword>
<evidence type="ECO:0000313" key="3">
    <source>
        <dbReference type="EnsemblMetazoa" id="G7986.1:cds"/>
    </source>
</evidence>
<dbReference type="CDD" id="cd00037">
    <property type="entry name" value="CLECT"/>
    <property type="match status" value="1"/>
</dbReference>
<dbReference type="PANTHER" id="PTHR22803">
    <property type="entry name" value="MANNOSE, PHOSPHOLIPASE, LECTIN RECEPTOR RELATED"/>
    <property type="match status" value="1"/>
</dbReference>
<name>A0A8W8NXL4_MAGGI</name>
<accession>A0A8W8NXL4</accession>
<evidence type="ECO:0000256" key="1">
    <source>
        <dbReference type="ARBA" id="ARBA00023157"/>
    </source>
</evidence>
<dbReference type="Proteomes" id="UP000005408">
    <property type="component" value="Unassembled WGS sequence"/>
</dbReference>
<dbReference type="InterPro" id="IPR016187">
    <property type="entry name" value="CTDL_fold"/>
</dbReference>
<dbReference type="Gene3D" id="3.10.100.10">
    <property type="entry name" value="Mannose-Binding Protein A, subunit A"/>
    <property type="match status" value="1"/>
</dbReference>
<protein>
    <recommendedName>
        <fullName evidence="2">C-type lectin domain-containing protein</fullName>
    </recommendedName>
</protein>
<dbReference type="InterPro" id="IPR018378">
    <property type="entry name" value="C-type_lectin_CS"/>
</dbReference>
<keyword evidence="4" id="KW-1185">Reference proteome</keyword>
<dbReference type="PROSITE" id="PS00615">
    <property type="entry name" value="C_TYPE_LECTIN_1"/>
    <property type="match status" value="1"/>
</dbReference>
<sequence length="114" mass="12978">MRCQNMCSYLVEIDDREESDWLFKTFVEKGSCSTNLYTSNCSAWTGGNDLVNEGHYVMDHSNTSIVFTNWHTGEPSLHDPSQAPGRDCIDIIGNGKWNDRPCSHNNKFICEKII</sequence>
<evidence type="ECO:0000313" key="4">
    <source>
        <dbReference type="Proteomes" id="UP000005408"/>
    </source>
</evidence>
<dbReference type="InterPro" id="IPR001304">
    <property type="entry name" value="C-type_lectin-like"/>
</dbReference>
<dbReference type="EnsemblMetazoa" id="G7986.1">
    <property type="protein sequence ID" value="G7986.1:cds"/>
    <property type="gene ID" value="G7986"/>
</dbReference>
<reference evidence="3" key="1">
    <citation type="submission" date="2022-08" db="UniProtKB">
        <authorList>
            <consortium name="EnsemblMetazoa"/>
        </authorList>
    </citation>
    <scope>IDENTIFICATION</scope>
    <source>
        <strain evidence="3">05x7-T-G4-1.051#20</strain>
    </source>
</reference>
<dbReference type="PROSITE" id="PS50041">
    <property type="entry name" value="C_TYPE_LECTIN_2"/>
    <property type="match status" value="1"/>
</dbReference>
<dbReference type="InterPro" id="IPR050111">
    <property type="entry name" value="C-type_lectin/snaclec_domain"/>
</dbReference>
<dbReference type="SUPFAM" id="SSF56436">
    <property type="entry name" value="C-type lectin-like"/>
    <property type="match status" value="1"/>
</dbReference>
<dbReference type="Pfam" id="PF00059">
    <property type="entry name" value="Lectin_C"/>
    <property type="match status" value="1"/>
</dbReference>
<dbReference type="AlphaFoldDB" id="A0A8W8NXL4"/>
<evidence type="ECO:0000259" key="2">
    <source>
        <dbReference type="PROSITE" id="PS50041"/>
    </source>
</evidence>